<keyword evidence="1" id="KW-0812">Transmembrane</keyword>
<organism evidence="2">
    <name type="scientific">Caldithrix abyssi</name>
    <dbReference type="NCBI Taxonomy" id="187145"/>
    <lineage>
        <taxon>Bacteria</taxon>
        <taxon>Pseudomonadati</taxon>
        <taxon>Calditrichota</taxon>
        <taxon>Calditrichia</taxon>
        <taxon>Calditrichales</taxon>
        <taxon>Calditrichaceae</taxon>
        <taxon>Caldithrix</taxon>
    </lineage>
</organism>
<dbReference type="AlphaFoldDB" id="A0A7V5H2N5"/>
<dbReference type="EMBL" id="DRTD01000216">
    <property type="protein sequence ID" value="HHE54726.1"/>
    <property type="molecule type" value="Genomic_DNA"/>
</dbReference>
<comment type="caution">
    <text evidence="2">The sequence shown here is derived from an EMBL/GenBank/DDBJ whole genome shotgun (WGS) entry which is preliminary data.</text>
</comment>
<feature type="transmembrane region" description="Helical" evidence="1">
    <location>
        <begin position="75"/>
        <end position="100"/>
    </location>
</feature>
<evidence type="ECO:0008006" key="3">
    <source>
        <dbReference type="Google" id="ProtNLM"/>
    </source>
</evidence>
<evidence type="ECO:0000256" key="1">
    <source>
        <dbReference type="SAM" id="Phobius"/>
    </source>
</evidence>
<accession>A0A7V5H2N5</accession>
<protein>
    <recommendedName>
        <fullName evidence="3">SxtJ</fullName>
    </recommendedName>
</protein>
<dbReference type="InterPro" id="IPR045781">
    <property type="entry name" value="SxtJ"/>
</dbReference>
<dbReference type="Pfam" id="PF19588">
    <property type="entry name" value="SxtJ"/>
    <property type="match status" value="1"/>
</dbReference>
<feature type="transmembrane region" description="Helical" evidence="1">
    <location>
        <begin position="15"/>
        <end position="35"/>
    </location>
</feature>
<gene>
    <name evidence="2" type="ORF">ENL21_03010</name>
</gene>
<keyword evidence="1" id="KW-0472">Membrane</keyword>
<feature type="transmembrane region" description="Helical" evidence="1">
    <location>
        <begin position="42"/>
        <end position="69"/>
    </location>
</feature>
<reference evidence="2" key="1">
    <citation type="journal article" date="2020" name="mSystems">
        <title>Genome- and Community-Level Interaction Insights into Carbon Utilization and Element Cycling Functions of Hydrothermarchaeota in Hydrothermal Sediment.</title>
        <authorList>
            <person name="Zhou Z."/>
            <person name="Liu Y."/>
            <person name="Xu W."/>
            <person name="Pan J."/>
            <person name="Luo Z.H."/>
            <person name="Li M."/>
        </authorList>
    </citation>
    <scope>NUCLEOTIDE SEQUENCE [LARGE SCALE GENOMIC DNA]</scope>
    <source>
        <strain evidence="2">HyVt-76</strain>
    </source>
</reference>
<name>A0A7V5H2N5_CALAY</name>
<sequence>MIRTLWQNEPTKKQLRQFLFIIGLAILAGLTWALIKGNSRITLLFSALLIFLFWGWLWQPLLIFFYRIWMSLSHLIGSLMSHIILTLIFFLIFTPIGLILRISGKRPLDLKLEKEKNSYWQSRKNRQSDLTKMY</sequence>
<evidence type="ECO:0000313" key="2">
    <source>
        <dbReference type="EMBL" id="HHE54726.1"/>
    </source>
</evidence>
<proteinExistence type="predicted"/>
<keyword evidence="1" id="KW-1133">Transmembrane helix</keyword>
<dbReference type="Proteomes" id="UP000886111">
    <property type="component" value="Unassembled WGS sequence"/>
</dbReference>